<name>A0ABT4ATV5_9ACTN</name>
<protein>
    <submittedName>
        <fullName evidence="1">Uncharacterized protein</fullName>
    </submittedName>
</protein>
<reference evidence="1" key="1">
    <citation type="submission" date="2022-11" db="EMBL/GenBank/DDBJ databases">
        <authorList>
            <person name="Somphong A."/>
            <person name="Phongsopitanun W."/>
        </authorList>
    </citation>
    <scope>NUCLEOTIDE SEQUENCE</scope>
    <source>
        <strain evidence="1">Pm04-4</strain>
    </source>
</reference>
<proteinExistence type="predicted"/>
<accession>A0ABT4ATV5</accession>
<gene>
    <name evidence="1" type="ORF">OWR29_06690</name>
</gene>
<evidence type="ECO:0000313" key="1">
    <source>
        <dbReference type="EMBL" id="MCY1137681.1"/>
    </source>
</evidence>
<comment type="caution">
    <text evidence="1">The sequence shown here is derived from an EMBL/GenBank/DDBJ whole genome shotgun (WGS) entry which is preliminary data.</text>
</comment>
<dbReference type="RefSeq" id="WP_267561630.1">
    <property type="nucleotide sequence ID" value="NZ_JAPNTZ010000002.1"/>
</dbReference>
<organism evidence="1 2">
    <name type="scientific">Paractinoplanes pyxinae</name>
    <dbReference type="NCBI Taxonomy" id="2997416"/>
    <lineage>
        <taxon>Bacteria</taxon>
        <taxon>Bacillati</taxon>
        <taxon>Actinomycetota</taxon>
        <taxon>Actinomycetes</taxon>
        <taxon>Micromonosporales</taxon>
        <taxon>Micromonosporaceae</taxon>
        <taxon>Paractinoplanes</taxon>
    </lineage>
</organism>
<keyword evidence="2" id="KW-1185">Reference proteome</keyword>
<sequence length="62" mass="6260">MESRGVATGVPYVVKAPVGGPRPDAPVVVAYHLLDAPRTEVALAAPCRSTVSTPAASTSDCP</sequence>
<evidence type="ECO:0000313" key="2">
    <source>
        <dbReference type="Proteomes" id="UP001151002"/>
    </source>
</evidence>
<dbReference type="Proteomes" id="UP001151002">
    <property type="component" value="Unassembled WGS sequence"/>
</dbReference>
<dbReference type="EMBL" id="JAPNTZ010000002">
    <property type="protein sequence ID" value="MCY1137681.1"/>
    <property type="molecule type" value="Genomic_DNA"/>
</dbReference>